<dbReference type="OrthoDB" id="521512at2759"/>
<dbReference type="GeneID" id="30964242"/>
<protein>
    <submittedName>
        <fullName evidence="13">Uncharacterized protein</fullName>
    </submittedName>
</protein>
<reference evidence="13" key="1">
    <citation type="journal article" date="2016" name="Proc. Natl. Acad. Sci. U.S.A.">
        <title>Comparative genomics of biotechnologically important yeasts.</title>
        <authorList>
            <person name="Riley R."/>
            <person name="Haridas S."/>
            <person name="Wolfe K.H."/>
            <person name="Lopes M.R."/>
            <person name="Hittinger C.T."/>
            <person name="Goeker M."/>
            <person name="Salamov A.A."/>
            <person name="Wisecaver J.H."/>
            <person name="Long T.M."/>
            <person name="Calvey C.H."/>
            <person name="Aerts A.L."/>
            <person name="Barry K.W."/>
            <person name="Choi C."/>
            <person name="Clum A."/>
            <person name="Coughlan A.Y."/>
            <person name="Deshpande S."/>
            <person name="Douglass A.P."/>
            <person name="Hanson S.J."/>
            <person name="Klenk H.-P."/>
            <person name="LaButti K.M."/>
            <person name="Lapidus A."/>
            <person name="Lindquist E.A."/>
            <person name="Lipzen A.M."/>
            <person name="Meier-Kolthoff J.P."/>
            <person name="Ohm R.A."/>
            <person name="Otillar R.P."/>
            <person name="Pangilinan J.L."/>
            <person name="Peng Y."/>
            <person name="Rokas A."/>
            <person name="Rosa C.A."/>
            <person name="Scheuner C."/>
            <person name="Sibirny A.A."/>
            <person name="Slot J.C."/>
            <person name="Stielow J.B."/>
            <person name="Sun H."/>
            <person name="Kurtzman C.P."/>
            <person name="Blackwell M."/>
            <person name="Grigoriev I.V."/>
            <person name="Jeffries T.W."/>
        </authorList>
    </citation>
    <scope>NUCLEOTIDE SEQUENCE</scope>
    <source>
        <strain evidence="13">DSM 1968</strain>
    </source>
</reference>
<keyword evidence="15" id="KW-1185">Reference proteome</keyword>
<keyword evidence="5" id="KW-0679">Respiratory chain</keyword>
<evidence type="ECO:0000256" key="7">
    <source>
        <dbReference type="ARBA" id="ARBA00022792"/>
    </source>
</evidence>
<evidence type="ECO:0000313" key="13">
    <source>
        <dbReference type="EMBL" id="ODV60634.1"/>
    </source>
</evidence>
<comment type="subcellular location">
    <subcellularLocation>
        <location evidence="2">Mitochondrion inner membrane</location>
        <topology evidence="2">Single-pass membrane protein</topology>
        <orientation evidence="2">Matrix side</orientation>
    </subcellularLocation>
</comment>
<comment type="function">
    <text evidence="1">Accessory subunit of the mitochondrial membrane respiratory chain NADH dehydrogenase (Complex I), that is believed not to be involved in catalysis. Complex I functions in the transfer of electrons from NADH to the respiratory chain. The immediate electron acceptor for the enzyme is believed to be ubiquinone.</text>
</comment>
<dbReference type="GO" id="GO:0022900">
    <property type="term" value="P:electron transport chain"/>
    <property type="evidence" value="ECO:0007669"/>
    <property type="project" value="InterPro"/>
</dbReference>
<feature type="transmembrane region" description="Helical" evidence="12">
    <location>
        <begin position="20"/>
        <end position="36"/>
    </location>
</feature>
<evidence type="ECO:0000256" key="12">
    <source>
        <dbReference type="SAM" id="Phobius"/>
    </source>
</evidence>
<proteinExistence type="inferred from homology"/>
<evidence type="ECO:0000256" key="9">
    <source>
        <dbReference type="ARBA" id="ARBA00022989"/>
    </source>
</evidence>
<accession>A0A1D2VG26</accession>
<evidence type="ECO:0000313" key="14">
    <source>
        <dbReference type="EMBL" id="ODV62677.1"/>
    </source>
</evidence>
<keyword evidence="11 12" id="KW-0472">Membrane</keyword>
<keyword evidence="6 12" id="KW-0812">Transmembrane</keyword>
<evidence type="ECO:0000256" key="5">
    <source>
        <dbReference type="ARBA" id="ARBA00022660"/>
    </source>
</evidence>
<dbReference type="InterPro" id="IPR012576">
    <property type="entry name" value="NDUFB3"/>
</dbReference>
<evidence type="ECO:0000313" key="15">
    <source>
        <dbReference type="Proteomes" id="UP000095038"/>
    </source>
</evidence>
<keyword evidence="10" id="KW-0496">Mitochondrion</keyword>
<sequence length="50" mass="5862">MNREAWRYQGAFANRYKGALPGFGTACVLFVAYCAYEKIFLKKDHHDEHH</sequence>
<keyword evidence="4" id="KW-0813">Transport</keyword>
<dbReference type="GO" id="GO:0005743">
    <property type="term" value="C:mitochondrial inner membrane"/>
    <property type="evidence" value="ECO:0007669"/>
    <property type="project" value="UniProtKB-SubCell"/>
</dbReference>
<keyword evidence="8" id="KW-0249">Electron transport</keyword>
<keyword evidence="9 12" id="KW-1133">Transmembrane helix</keyword>
<dbReference type="EMBL" id="KV454477">
    <property type="protein sequence ID" value="ODV62677.1"/>
    <property type="molecule type" value="Genomic_DNA"/>
</dbReference>
<evidence type="ECO:0000256" key="3">
    <source>
        <dbReference type="ARBA" id="ARBA00005667"/>
    </source>
</evidence>
<organism evidence="13 15">
    <name type="scientific">Ascoidea rubescens DSM 1968</name>
    <dbReference type="NCBI Taxonomy" id="1344418"/>
    <lineage>
        <taxon>Eukaryota</taxon>
        <taxon>Fungi</taxon>
        <taxon>Dikarya</taxon>
        <taxon>Ascomycota</taxon>
        <taxon>Saccharomycotina</taxon>
        <taxon>Saccharomycetes</taxon>
        <taxon>Ascoideaceae</taxon>
        <taxon>Ascoidea</taxon>
    </lineage>
</organism>
<evidence type="ECO:0000256" key="6">
    <source>
        <dbReference type="ARBA" id="ARBA00022692"/>
    </source>
</evidence>
<dbReference type="Pfam" id="PF08122">
    <property type="entry name" value="NDUF_B12"/>
    <property type="match status" value="1"/>
</dbReference>
<dbReference type="GeneID" id="30963987"/>
<dbReference type="RefSeq" id="XP_020048984.1">
    <property type="nucleotide sequence ID" value="XM_020190351.1"/>
</dbReference>
<evidence type="ECO:0000256" key="2">
    <source>
        <dbReference type="ARBA" id="ARBA00004298"/>
    </source>
</evidence>
<dbReference type="STRING" id="1344418.A0A1D2VG26"/>
<dbReference type="Proteomes" id="UP000095038">
    <property type="component" value="Unassembled WGS sequence"/>
</dbReference>
<dbReference type="RefSeq" id="XP_020046941.1">
    <property type="nucleotide sequence ID" value="XM_020190606.1"/>
</dbReference>
<evidence type="ECO:0000256" key="8">
    <source>
        <dbReference type="ARBA" id="ARBA00022982"/>
    </source>
</evidence>
<reference evidence="15" key="2">
    <citation type="submission" date="2016-05" db="EMBL/GenBank/DDBJ databases">
        <title>Comparative genomics of biotechnologically important yeasts.</title>
        <authorList>
            <consortium name="DOE Joint Genome Institute"/>
            <person name="Riley R."/>
            <person name="Haridas S."/>
            <person name="Wolfe K.H."/>
            <person name="Lopes M.R."/>
            <person name="Hittinger C.T."/>
            <person name="Goker M."/>
            <person name="Salamov A."/>
            <person name="Wisecaver J."/>
            <person name="Long T.M."/>
            <person name="Aerts A.L."/>
            <person name="Barry K."/>
            <person name="Choi C."/>
            <person name="Clum A."/>
            <person name="Coughlan A.Y."/>
            <person name="Deshpande S."/>
            <person name="Douglass A.P."/>
            <person name="Hanson S.J."/>
            <person name="Klenk H.-P."/>
            <person name="Labutti K."/>
            <person name="Lapidus A."/>
            <person name="Lindquist E."/>
            <person name="Lipzen A."/>
            <person name="Meier-Kolthoff J.P."/>
            <person name="Ohm R.A."/>
            <person name="Otillar R.P."/>
            <person name="Pangilinan J."/>
            <person name="Peng Y."/>
            <person name="Rokas A."/>
            <person name="Rosa C.A."/>
            <person name="Scheuner C."/>
            <person name="Sibirny A.A."/>
            <person name="Slot J.C."/>
            <person name="Stielow J.B."/>
            <person name="Sun H."/>
            <person name="Kurtzman C.P."/>
            <person name="Blackwell M."/>
            <person name="Grigoriev I.V."/>
            <person name="Jeffries T.W."/>
        </authorList>
    </citation>
    <scope>NUCLEOTIDE SEQUENCE [LARGE SCALE GENOMIC DNA]</scope>
    <source>
        <strain evidence="15">DSM 1968</strain>
    </source>
</reference>
<evidence type="ECO:0000256" key="4">
    <source>
        <dbReference type="ARBA" id="ARBA00022448"/>
    </source>
</evidence>
<evidence type="ECO:0000256" key="1">
    <source>
        <dbReference type="ARBA" id="ARBA00003195"/>
    </source>
</evidence>
<dbReference type="EMBL" id="KV454481">
    <property type="protein sequence ID" value="ODV60634.1"/>
    <property type="molecule type" value="Genomic_DNA"/>
</dbReference>
<evidence type="ECO:0000256" key="11">
    <source>
        <dbReference type="ARBA" id="ARBA00023136"/>
    </source>
</evidence>
<dbReference type="AlphaFoldDB" id="A0A1D2VG26"/>
<evidence type="ECO:0000256" key="10">
    <source>
        <dbReference type="ARBA" id="ARBA00023128"/>
    </source>
</evidence>
<comment type="similarity">
    <text evidence="3">Belongs to the complex I NDUFB3 subunit family.</text>
</comment>
<name>A0A1D2VG26_9ASCO</name>
<keyword evidence="7" id="KW-0999">Mitochondrion inner membrane</keyword>
<gene>
    <name evidence="14" type="ORF">ASCRUDRAFT_32349</name>
    <name evidence="13" type="ORF">ASCRUDRAFT_35447</name>
</gene>